<dbReference type="EMBL" id="JBFTWV010000280">
    <property type="protein sequence ID" value="KAL2783030.1"/>
    <property type="molecule type" value="Genomic_DNA"/>
</dbReference>
<accession>A0ABR4FIG2</accession>
<organism evidence="1 2">
    <name type="scientific">Aspergillus keveii</name>
    <dbReference type="NCBI Taxonomy" id="714993"/>
    <lineage>
        <taxon>Eukaryota</taxon>
        <taxon>Fungi</taxon>
        <taxon>Dikarya</taxon>
        <taxon>Ascomycota</taxon>
        <taxon>Pezizomycotina</taxon>
        <taxon>Eurotiomycetes</taxon>
        <taxon>Eurotiomycetidae</taxon>
        <taxon>Eurotiales</taxon>
        <taxon>Aspergillaceae</taxon>
        <taxon>Aspergillus</taxon>
        <taxon>Aspergillus subgen. Nidulantes</taxon>
    </lineage>
</organism>
<evidence type="ECO:0008006" key="3">
    <source>
        <dbReference type="Google" id="ProtNLM"/>
    </source>
</evidence>
<proteinExistence type="predicted"/>
<protein>
    <recommendedName>
        <fullName evidence="3">F-box domain protein</fullName>
    </recommendedName>
</protein>
<reference evidence="1 2" key="1">
    <citation type="submission" date="2024-07" db="EMBL/GenBank/DDBJ databases">
        <title>Section-level genome sequencing and comparative genomics of Aspergillus sections Usti and Cavernicolus.</title>
        <authorList>
            <consortium name="Lawrence Berkeley National Laboratory"/>
            <person name="Nybo J.L."/>
            <person name="Vesth T.C."/>
            <person name="Theobald S."/>
            <person name="Frisvad J.C."/>
            <person name="Larsen T.O."/>
            <person name="Kjaerboelling I."/>
            <person name="Rothschild-Mancinelli K."/>
            <person name="Lyhne E.K."/>
            <person name="Kogle M.E."/>
            <person name="Barry K."/>
            <person name="Clum A."/>
            <person name="Na H."/>
            <person name="Ledsgaard L."/>
            <person name="Lin J."/>
            <person name="Lipzen A."/>
            <person name="Kuo A."/>
            <person name="Riley R."/>
            <person name="Mondo S."/>
            <person name="Labutti K."/>
            <person name="Haridas S."/>
            <person name="Pangalinan J."/>
            <person name="Salamov A.A."/>
            <person name="Simmons B.A."/>
            <person name="Magnuson J.K."/>
            <person name="Chen J."/>
            <person name="Drula E."/>
            <person name="Henrissat B."/>
            <person name="Wiebenga A."/>
            <person name="Lubbers R.J."/>
            <person name="Gomes A.C."/>
            <person name="Makela M.R."/>
            <person name="Stajich J."/>
            <person name="Grigoriev I.V."/>
            <person name="Mortensen U.H."/>
            <person name="De Vries R.P."/>
            <person name="Baker S.E."/>
            <person name="Andersen M.R."/>
        </authorList>
    </citation>
    <scope>NUCLEOTIDE SEQUENCE [LARGE SCALE GENOMIC DNA]</scope>
    <source>
        <strain evidence="1 2">CBS 209.92</strain>
    </source>
</reference>
<dbReference type="Proteomes" id="UP001610563">
    <property type="component" value="Unassembled WGS sequence"/>
</dbReference>
<comment type="caution">
    <text evidence="1">The sequence shown here is derived from an EMBL/GenBank/DDBJ whole genome shotgun (WGS) entry which is preliminary data.</text>
</comment>
<evidence type="ECO:0000313" key="2">
    <source>
        <dbReference type="Proteomes" id="UP001610563"/>
    </source>
</evidence>
<sequence>MNKLPHELVQQTVDIIRGPPRPHKHREYCSCRECGPSIKLASYTTLSRTWQAVVERIIWQDVKLGWGRPLAELKEYTSASSSCGIERMSSNRNYDHDCCRRDRIRYIRAITWIYDRDSSPIKVTKGELPAGYNKQFHASLVELFTLLHSWTDIRADREMELSLQVRGHEFIDLPDEVQYALEPSVTDLAALDVDQLWHRAQIPHQLQIPPALVQELPILPYVTVFGLHEADRSDATPSVFMGLLSRFPNVRRVYGGEGHAISGGAWKALMEQRQEIIDRLPLVPATVDTFKYKIDYKREMSHNPGHNAANYLNPQGFDELSIGLRTLSMRLRKLKLKYVRISSALFWPGESENVDTTGLCWPNLEELLIQEVPPFTADGEWILDDNPDKWYNNSDVSLEDDPDQDWEYEFGYYGPRDSIKREEASKMYTAMGLAAQRMPKLRRLEFTFRAEVGEGGPNESVTLERDTKTGKVNLEIYSGSRLRAGEEVLKAWKVTDAGEDKVEEMKRRLGRVGFEKWPPA</sequence>
<evidence type="ECO:0000313" key="1">
    <source>
        <dbReference type="EMBL" id="KAL2783030.1"/>
    </source>
</evidence>
<keyword evidence="2" id="KW-1185">Reference proteome</keyword>
<gene>
    <name evidence="1" type="ORF">BJX66DRAFT_142886</name>
</gene>
<name>A0ABR4FIG2_9EURO</name>